<dbReference type="AlphaFoldDB" id="A0A8S1CU91"/>
<dbReference type="EMBL" id="CADEPI010000040">
    <property type="protein sequence ID" value="CAB3368806.1"/>
    <property type="molecule type" value="Genomic_DNA"/>
</dbReference>
<proteinExistence type="predicted"/>
<evidence type="ECO:0000313" key="3">
    <source>
        <dbReference type="Proteomes" id="UP000494165"/>
    </source>
</evidence>
<evidence type="ECO:0000313" key="2">
    <source>
        <dbReference type="EMBL" id="CAB3368806.1"/>
    </source>
</evidence>
<reference evidence="2 3" key="1">
    <citation type="submission" date="2020-04" db="EMBL/GenBank/DDBJ databases">
        <authorList>
            <person name="Alioto T."/>
            <person name="Alioto T."/>
            <person name="Gomez Garrido J."/>
        </authorList>
    </citation>
    <scope>NUCLEOTIDE SEQUENCE [LARGE SCALE GENOMIC DNA]</scope>
</reference>
<comment type="caution">
    <text evidence="2">The sequence shown here is derived from an EMBL/GenBank/DDBJ whole genome shotgun (WGS) entry which is preliminary data.</text>
</comment>
<name>A0A8S1CU91_9INSE</name>
<organism evidence="2 3">
    <name type="scientific">Cloeon dipterum</name>
    <dbReference type="NCBI Taxonomy" id="197152"/>
    <lineage>
        <taxon>Eukaryota</taxon>
        <taxon>Metazoa</taxon>
        <taxon>Ecdysozoa</taxon>
        <taxon>Arthropoda</taxon>
        <taxon>Hexapoda</taxon>
        <taxon>Insecta</taxon>
        <taxon>Pterygota</taxon>
        <taxon>Palaeoptera</taxon>
        <taxon>Ephemeroptera</taxon>
        <taxon>Pisciforma</taxon>
        <taxon>Baetidae</taxon>
        <taxon>Cloeon</taxon>
    </lineage>
</organism>
<evidence type="ECO:0000256" key="1">
    <source>
        <dbReference type="SAM" id="MobiDB-lite"/>
    </source>
</evidence>
<sequence>MSGGKGKPQQSRKAAGQPCAKAKAWFRPLQKPRANESTGWRTEITVSSAATKRLNGPVSVGKSDVRNGRDSQAREERKRARCFKYDATIAYYSAPLKIRAVTKSRGEQKTHAFACMGNE</sequence>
<gene>
    <name evidence="2" type="ORF">CLODIP_2_CD02752</name>
</gene>
<dbReference type="Proteomes" id="UP000494165">
    <property type="component" value="Unassembled WGS sequence"/>
</dbReference>
<feature type="compositionally biased region" description="Basic and acidic residues" evidence="1">
    <location>
        <begin position="63"/>
        <end position="75"/>
    </location>
</feature>
<keyword evidence="3" id="KW-1185">Reference proteome</keyword>
<protein>
    <submittedName>
        <fullName evidence="2">Uncharacterized protein</fullName>
    </submittedName>
</protein>
<feature type="region of interest" description="Disordered" evidence="1">
    <location>
        <begin position="1"/>
        <end position="75"/>
    </location>
</feature>
<feature type="compositionally biased region" description="Polar residues" evidence="1">
    <location>
        <begin position="35"/>
        <end position="50"/>
    </location>
</feature>
<accession>A0A8S1CU91</accession>